<dbReference type="GO" id="GO:0009039">
    <property type="term" value="F:urease activity"/>
    <property type="evidence" value="ECO:0007669"/>
    <property type="project" value="UniProtKB-UniRule"/>
</dbReference>
<comment type="subcellular location">
    <subcellularLocation>
        <location evidence="3">Cytoplasm</location>
    </subcellularLocation>
</comment>
<comment type="similarity">
    <text evidence="3">Belongs to the urease beta subunit family.</text>
</comment>
<dbReference type="PANTHER" id="PTHR33569">
    <property type="entry name" value="UREASE"/>
    <property type="match status" value="1"/>
</dbReference>
<dbReference type="EC" id="3.5.1.5" evidence="3"/>
<comment type="pathway">
    <text evidence="3">Nitrogen metabolism; urea degradation; CO(2) and NH(3) from urea (urease route): step 1/1.</text>
</comment>
<dbReference type="Pfam" id="PF00699">
    <property type="entry name" value="Urease_beta"/>
    <property type="match status" value="1"/>
</dbReference>
<dbReference type="InterPro" id="IPR036461">
    <property type="entry name" value="Urease_betasu_sf"/>
</dbReference>
<dbReference type="PANTHER" id="PTHR33569:SF1">
    <property type="entry name" value="UREASE"/>
    <property type="match status" value="1"/>
</dbReference>
<dbReference type="Gene3D" id="2.10.150.10">
    <property type="entry name" value="Urease, beta subunit"/>
    <property type="match status" value="1"/>
</dbReference>
<dbReference type="HAMAP" id="MF_01954">
    <property type="entry name" value="Urease_beta"/>
    <property type="match status" value="1"/>
</dbReference>
<keyword evidence="3" id="KW-0963">Cytoplasm</keyword>
<dbReference type="CDD" id="cd00407">
    <property type="entry name" value="Urease_beta"/>
    <property type="match status" value="1"/>
</dbReference>
<proteinExistence type="inferred from homology"/>
<evidence type="ECO:0000256" key="1">
    <source>
        <dbReference type="ARBA" id="ARBA00022801"/>
    </source>
</evidence>
<evidence type="ECO:0000256" key="2">
    <source>
        <dbReference type="ARBA" id="ARBA00047778"/>
    </source>
</evidence>
<accession>A0A840UIN2</accession>
<protein>
    <recommendedName>
        <fullName evidence="3">Urease subunit beta</fullName>
        <ecNumber evidence="3">3.5.1.5</ecNumber>
    </recommendedName>
    <alternativeName>
        <fullName evidence="3">Urea amidohydrolase subunit beta</fullName>
    </alternativeName>
</protein>
<dbReference type="InterPro" id="IPR002019">
    <property type="entry name" value="Urease_beta-like"/>
</dbReference>
<dbReference type="FunFam" id="2.10.150.10:FF:000001">
    <property type="entry name" value="Urease subunit beta"/>
    <property type="match status" value="1"/>
</dbReference>
<dbReference type="Proteomes" id="UP000559117">
    <property type="component" value="Unassembled WGS sequence"/>
</dbReference>
<sequence>MIIPGEIITANRDIELNSNRITITIIITNTGDRPVQVGSHFHFFEVNRCLLFDRSKAFGMHLDIPSGTSVRFEPGEEKTVQLVEIGGNKRVFGLNSLTCGQINETTRRLAIEKIKKLGIWQEDDDI</sequence>
<dbReference type="NCBIfam" id="NF009682">
    <property type="entry name" value="PRK13203.1"/>
    <property type="match status" value="1"/>
</dbReference>
<comment type="subunit">
    <text evidence="3">Heterotrimer of UreA (gamma), UreB (beta) and UreC (alpha) subunits. Three heterotrimers associate to form the active enzyme.</text>
</comment>
<evidence type="ECO:0000256" key="3">
    <source>
        <dbReference type="HAMAP-Rule" id="MF_01954"/>
    </source>
</evidence>
<reference evidence="4 5" key="1">
    <citation type="submission" date="2020-08" db="EMBL/GenBank/DDBJ databases">
        <title>Genomic Encyclopedia of Type Strains, Phase IV (KMG-IV): sequencing the most valuable type-strain genomes for metagenomic binning, comparative biology and taxonomic classification.</title>
        <authorList>
            <person name="Goeker M."/>
        </authorList>
    </citation>
    <scope>NUCLEOTIDE SEQUENCE [LARGE SCALE GENOMIC DNA]</scope>
    <source>
        <strain evidence="4 5">DSM 24661</strain>
    </source>
</reference>
<dbReference type="GO" id="GO:0035550">
    <property type="term" value="C:urease complex"/>
    <property type="evidence" value="ECO:0007669"/>
    <property type="project" value="InterPro"/>
</dbReference>
<organism evidence="4 5">
    <name type="scientific">Pectinatus brassicae</name>
    <dbReference type="NCBI Taxonomy" id="862415"/>
    <lineage>
        <taxon>Bacteria</taxon>
        <taxon>Bacillati</taxon>
        <taxon>Bacillota</taxon>
        <taxon>Negativicutes</taxon>
        <taxon>Selenomonadales</taxon>
        <taxon>Selenomonadaceae</taxon>
        <taxon>Pectinatus</taxon>
    </lineage>
</organism>
<name>A0A840UIN2_9FIRM</name>
<gene>
    <name evidence="3" type="primary">ureB</name>
    <name evidence="4" type="ORF">HNR32_001184</name>
</gene>
<dbReference type="SUPFAM" id="SSF51278">
    <property type="entry name" value="Urease, beta-subunit"/>
    <property type="match status" value="1"/>
</dbReference>
<evidence type="ECO:0000313" key="5">
    <source>
        <dbReference type="Proteomes" id="UP000559117"/>
    </source>
</evidence>
<dbReference type="RefSeq" id="WP_196611009.1">
    <property type="nucleotide sequence ID" value="NZ_WIQL01000002.1"/>
</dbReference>
<dbReference type="EMBL" id="JACHFH010000011">
    <property type="protein sequence ID" value="MBB5336040.1"/>
    <property type="molecule type" value="Genomic_DNA"/>
</dbReference>
<dbReference type="AlphaFoldDB" id="A0A840UIN2"/>
<keyword evidence="1 3" id="KW-0378">Hydrolase</keyword>
<evidence type="ECO:0000313" key="4">
    <source>
        <dbReference type="EMBL" id="MBB5336040.1"/>
    </source>
</evidence>
<comment type="caution">
    <text evidence="4">The sequence shown here is derived from an EMBL/GenBank/DDBJ whole genome shotgun (WGS) entry which is preliminary data.</text>
</comment>
<dbReference type="GO" id="GO:0043419">
    <property type="term" value="P:urea catabolic process"/>
    <property type="evidence" value="ECO:0007669"/>
    <property type="project" value="UniProtKB-UniRule"/>
</dbReference>
<dbReference type="UniPathway" id="UPA00258">
    <property type="reaction ID" value="UER00370"/>
</dbReference>
<keyword evidence="5" id="KW-1185">Reference proteome</keyword>
<dbReference type="NCBIfam" id="TIGR00192">
    <property type="entry name" value="urease_beta"/>
    <property type="match status" value="1"/>
</dbReference>
<comment type="catalytic activity">
    <reaction evidence="2 3">
        <text>urea + 2 H2O + H(+) = hydrogencarbonate + 2 NH4(+)</text>
        <dbReference type="Rhea" id="RHEA:20557"/>
        <dbReference type="ChEBI" id="CHEBI:15377"/>
        <dbReference type="ChEBI" id="CHEBI:15378"/>
        <dbReference type="ChEBI" id="CHEBI:16199"/>
        <dbReference type="ChEBI" id="CHEBI:17544"/>
        <dbReference type="ChEBI" id="CHEBI:28938"/>
        <dbReference type="EC" id="3.5.1.5"/>
    </reaction>
</comment>
<dbReference type="InterPro" id="IPR050069">
    <property type="entry name" value="Urease_subunit"/>
</dbReference>